<proteinExistence type="predicted"/>
<organism evidence="3 4">
    <name type="scientific">Penaeus vannamei</name>
    <name type="common">Whiteleg shrimp</name>
    <name type="synonym">Litopenaeus vannamei</name>
    <dbReference type="NCBI Taxonomy" id="6689"/>
    <lineage>
        <taxon>Eukaryota</taxon>
        <taxon>Metazoa</taxon>
        <taxon>Ecdysozoa</taxon>
        <taxon>Arthropoda</taxon>
        <taxon>Crustacea</taxon>
        <taxon>Multicrustacea</taxon>
        <taxon>Malacostraca</taxon>
        <taxon>Eumalacostraca</taxon>
        <taxon>Eucarida</taxon>
        <taxon>Decapoda</taxon>
        <taxon>Dendrobranchiata</taxon>
        <taxon>Penaeoidea</taxon>
        <taxon>Penaeidae</taxon>
        <taxon>Penaeus</taxon>
    </lineage>
</organism>
<feature type="region of interest" description="Disordered" evidence="1">
    <location>
        <begin position="196"/>
        <end position="232"/>
    </location>
</feature>
<feature type="transmembrane region" description="Helical" evidence="2">
    <location>
        <begin position="76"/>
        <end position="98"/>
    </location>
</feature>
<keyword evidence="2" id="KW-0472">Membrane</keyword>
<comment type="caution">
    <text evidence="3">The sequence shown here is derived from an EMBL/GenBank/DDBJ whole genome shotgun (WGS) entry which is preliminary data.</text>
</comment>
<evidence type="ECO:0000313" key="3">
    <source>
        <dbReference type="EMBL" id="ROT74741.1"/>
    </source>
</evidence>
<evidence type="ECO:0000256" key="1">
    <source>
        <dbReference type="SAM" id="MobiDB-lite"/>
    </source>
</evidence>
<reference evidence="3 4" key="1">
    <citation type="submission" date="2018-04" db="EMBL/GenBank/DDBJ databases">
        <authorList>
            <person name="Zhang X."/>
            <person name="Yuan J."/>
            <person name="Li F."/>
            <person name="Xiang J."/>
        </authorList>
    </citation>
    <scope>NUCLEOTIDE SEQUENCE [LARGE SCALE GENOMIC DNA]</scope>
    <source>
        <tissue evidence="3">Muscle</tissue>
    </source>
</reference>
<evidence type="ECO:0008006" key="5">
    <source>
        <dbReference type="Google" id="ProtNLM"/>
    </source>
</evidence>
<gene>
    <name evidence="3" type="ORF">C7M84_006766</name>
</gene>
<name>A0A423TEA1_PENVA</name>
<dbReference type="OrthoDB" id="6368987at2759"/>
<protein>
    <recommendedName>
        <fullName evidence="5">EB domain-containing protein</fullName>
    </recommendedName>
</protein>
<dbReference type="EMBL" id="QCYY01001852">
    <property type="protein sequence ID" value="ROT74741.1"/>
    <property type="molecule type" value="Genomic_DNA"/>
</dbReference>
<accession>A0A423TEA1</accession>
<reference evidence="3 4" key="2">
    <citation type="submission" date="2019-01" db="EMBL/GenBank/DDBJ databases">
        <title>The decoding of complex shrimp genome reveals the adaptation for benthos swimmer, frequently molting mechanism and breeding impact on genome.</title>
        <authorList>
            <person name="Sun Y."/>
            <person name="Gao Y."/>
            <person name="Yu Y."/>
        </authorList>
    </citation>
    <scope>NUCLEOTIDE SEQUENCE [LARGE SCALE GENOMIC DNA]</scope>
    <source>
        <tissue evidence="3">Muscle</tissue>
    </source>
</reference>
<keyword evidence="4" id="KW-1185">Reference proteome</keyword>
<feature type="compositionally biased region" description="Low complexity" evidence="1">
    <location>
        <begin position="143"/>
        <end position="166"/>
    </location>
</feature>
<evidence type="ECO:0000313" key="4">
    <source>
        <dbReference type="Proteomes" id="UP000283509"/>
    </source>
</evidence>
<evidence type="ECO:0000256" key="2">
    <source>
        <dbReference type="SAM" id="Phobius"/>
    </source>
</evidence>
<dbReference type="AlphaFoldDB" id="A0A423TEA1"/>
<keyword evidence="2" id="KW-0812">Transmembrane</keyword>
<dbReference type="Proteomes" id="UP000283509">
    <property type="component" value="Unassembled WGS sequence"/>
</dbReference>
<sequence length="232" mass="25204">MTQAAVARHFVARHRFRESTQLGTHPGVYNSTCPEHRCVEELHLVCLDGLCKCLMGYSPDSQGGCKSDAISVVVTWISRAIITAFVLFICVVILYLMFSRGSRRERRGSGASLLESEGSGRTCWYDAPPPYVEAVPPPPTYQEAMSSAEKASPASEAQPGSGADPAAPAPPRDVPGLTCTTDAPIRDFARTSCDFDLPSPFDTRPPQERVTPPHRSAERPLTAQHNDVAIHI</sequence>
<keyword evidence="2" id="KW-1133">Transmembrane helix</keyword>
<feature type="region of interest" description="Disordered" evidence="1">
    <location>
        <begin position="135"/>
        <end position="181"/>
    </location>
</feature>